<dbReference type="EMBL" id="JAACFV010000110">
    <property type="protein sequence ID" value="KAF7505416.1"/>
    <property type="molecule type" value="Genomic_DNA"/>
</dbReference>
<protein>
    <submittedName>
        <fullName evidence="1">Uncharacterized protein</fullName>
    </submittedName>
</protein>
<dbReference type="Proteomes" id="UP000606974">
    <property type="component" value="Unassembled WGS sequence"/>
</dbReference>
<gene>
    <name evidence="1" type="ORF">GJ744_000962</name>
</gene>
<sequence length="137" mass="14886">MIYQPVNNVGPETRTINLNYQLACETTSIASGLLDMGSAIWPHPCFTIVWTCSSSRLSYSDHNRCALSLACHAAKFSPDSLLGVCPSTFVAAVANAKRSLYFFPLHARRTLIESMAKDAILSTEKKPTCPNSGLDTS</sequence>
<name>A0A8H7AE35_9EURO</name>
<proteinExistence type="predicted"/>
<dbReference type="AlphaFoldDB" id="A0A8H7AE35"/>
<reference evidence="1" key="1">
    <citation type="submission" date="2020-02" db="EMBL/GenBank/DDBJ databases">
        <authorList>
            <person name="Palmer J.M."/>
        </authorList>
    </citation>
    <scope>NUCLEOTIDE SEQUENCE</scope>
    <source>
        <strain evidence="1">EPUS1.4</strain>
        <tissue evidence="1">Thallus</tissue>
    </source>
</reference>
<comment type="caution">
    <text evidence="1">The sequence shown here is derived from an EMBL/GenBank/DDBJ whole genome shotgun (WGS) entry which is preliminary data.</text>
</comment>
<organism evidence="1 2">
    <name type="scientific">Endocarpon pusillum</name>
    <dbReference type="NCBI Taxonomy" id="364733"/>
    <lineage>
        <taxon>Eukaryota</taxon>
        <taxon>Fungi</taxon>
        <taxon>Dikarya</taxon>
        <taxon>Ascomycota</taxon>
        <taxon>Pezizomycotina</taxon>
        <taxon>Eurotiomycetes</taxon>
        <taxon>Chaetothyriomycetidae</taxon>
        <taxon>Verrucariales</taxon>
        <taxon>Verrucariaceae</taxon>
        <taxon>Endocarpon</taxon>
    </lineage>
</organism>
<evidence type="ECO:0000313" key="1">
    <source>
        <dbReference type="EMBL" id="KAF7505416.1"/>
    </source>
</evidence>
<keyword evidence="2" id="KW-1185">Reference proteome</keyword>
<accession>A0A8H7AE35</accession>
<evidence type="ECO:0000313" key="2">
    <source>
        <dbReference type="Proteomes" id="UP000606974"/>
    </source>
</evidence>